<feature type="coiled-coil region" evidence="1">
    <location>
        <begin position="21"/>
        <end position="48"/>
    </location>
</feature>
<gene>
    <name evidence="2" type="ORF">IAC43_05260</name>
</gene>
<dbReference type="Proteomes" id="UP000824160">
    <property type="component" value="Unassembled WGS sequence"/>
</dbReference>
<organism evidence="2 3">
    <name type="scientific">Candidatus Faecivivens stercoripullorum</name>
    <dbReference type="NCBI Taxonomy" id="2840805"/>
    <lineage>
        <taxon>Bacteria</taxon>
        <taxon>Bacillati</taxon>
        <taxon>Bacillota</taxon>
        <taxon>Clostridia</taxon>
        <taxon>Eubacteriales</taxon>
        <taxon>Oscillospiraceae</taxon>
        <taxon>Oscillospiraceae incertae sedis</taxon>
        <taxon>Candidatus Faecivivens</taxon>
    </lineage>
</organism>
<dbReference type="Pfam" id="PF04977">
    <property type="entry name" value="DivIC"/>
    <property type="match status" value="1"/>
</dbReference>
<dbReference type="AlphaFoldDB" id="A0A9D1KSW0"/>
<reference evidence="2" key="1">
    <citation type="submission" date="2020-10" db="EMBL/GenBank/DDBJ databases">
        <authorList>
            <person name="Gilroy R."/>
        </authorList>
    </citation>
    <scope>NUCLEOTIDE SEQUENCE</scope>
    <source>
        <strain evidence="2">ChiBcec7-5410</strain>
    </source>
</reference>
<comment type="caution">
    <text evidence="2">The sequence shown here is derived from an EMBL/GenBank/DDBJ whole genome shotgun (WGS) entry which is preliminary data.</text>
</comment>
<accession>A0A9D1KSW0</accession>
<evidence type="ECO:0000313" key="2">
    <source>
        <dbReference type="EMBL" id="HIT94572.1"/>
    </source>
</evidence>
<name>A0A9D1KSW0_9FIRM</name>
<dbReference type="InterPro" id="IPR007060">
    <property type="entry name" value="FtsL/DivIC"/>
</dbReference>
<reference evidence="2" key="2">
    <citation type="journal article" date="2021" name="PeerJ">
        <title>Extensive microbial diversity within the chicken gut microbiome revealed by metagenomics and culture.</title>
        <authorList>
            <person name="Gilroy R."/>
            <person name="Ravi A."/>
            <person name="Getino M."/>
            <person name="Pursley I."/>
            <person name="Horton D.L."/>
            <person name="Alikhan N.F."/>
            <person name="Baker D."/>
            <person name="Gharbi K."/>
            <person name="Hall N."/>
            <person name="Watson M."/>
            <person name="Adriaenssens E.M."/>
            <person name="Foster-Nyarko E."/>
            <person name="Jarju S."/>
            <person name="Secka A."/>
            <person name="Antonio M."/>
            <person name="Oren A."/>
            <person name="Chaudhuri R.R."/>
            <person name="La Ragione R."/>
            <person name="Hildebrand F."/>
            <person name="Pallen M.J."/>
        </authorList>
    </citation>
    <scope>NUCLEOTIDE SEQUENCE</scope>
    <source>
        <strain evidence="2">ChiBcec7-5410</strain>
    </source>
</reference>
<protein>
    <submittedName>
        <fullName evidence="2">Septum formation initiator family protein</fullName>
    </submittedName>
</protein>
<keyword evidence="1" id="KW-0175">Coiled coil</keyword>
<evidence type="ECO:0000313" key="3">
    <source>
        <dbReference type="Proteomes" id="UP000824160"/>
    </source>
</evidence>
<dbReference type="EMBL" id="DVLW01000143">
    <property type="protein sequence ID" value="HIT94572.1"/>
    <property type="molecule type" value="Genomic_DNA"/>
</dbReference>
<feature type="non-terminal residue" evidence="2">
    <location>
        <position position="1"/>
    </location>
</feature>
<evidence type="ECO:0000256" key="1">
    <source>
        <dbReference type="SAM" id="Coils"/>
    </source>
</evidence>
<sequence length="83" mass="9448">IAVGALVVYLAISSMVLYVDITSYQSRLDELNRQCQEQEIENQQLGARIEEGADYDYVIRTAREKLGLIFPEEQVFYNASGNQ</sequence>
<proteinExistence type="predicted"/>